<feature type="non-terminal residue" evidence="3">
    <location>
        <position position="159"/>
    </location>
</feature>
<dbReference type="PANTHER" id="PTHR30053:SF12">
    <property type="entry name" value="ELONGATION FACTOR P (EF-P) FAMILY PROTEIN"/>
    <property type="match status" value="1"/>
</dbReference>
<dbReference type="Pfam" id="PF09285">
    <property type="entry name" value="Elong-fact-P_C"/>
    <property type="match status" value="1"/>
</dbReference>
<dbReference type="EMBL" id="UINC01201253">
    <property type="protein sequence ID" value="SVE20508.1"/>
    <property type="molecule type" value="Genomic_DNA"/>
</dbReference>
<reference evidence="3" key="1">
    <citation type="submission" date="2018-05" db="EMBL/GenBank/DDBJ databases">
        <authorList>
            <person name="Lanie J.A."/>
            <person name="Ng W.-L."/>
            <person name="Kazmierczak K.M."/>
            <person name="Andrzejewski T.M."/>
            <person name="Davidsen T.M."/>
            <person name="Wayne K.J."/>
            <person name="Tettelin H."/>
            <person name="Glass J.I."/>
            <person name="Rusch D."/>
            <person name="Podicherti R."/>
            <person name="Tsui H.-C.T."/>
            <person name="Winkler M.E."/>
        </authorList>
    </citation>
    <scope>NUCLEOTIDE SEQUENCE</scope>
</reference>
<dbReference type="AlphaFoldDB" id="A0A383BM93"/>
<feature type="non-terminal residue" evidence="3">
    <location>
        <position position="1"/>
    </location>
</feature>
<accession>A0A383BM93</accession>
<protein>
    <recommendedName>
        <fullName evidence="2">Translation elongation factor P/YeiP central domain-containing protein</fullName>
    </recommendedName>
</protein>
<dbReference type="SMART" id="SM01185">
    <property type="entry name" value="EFP"/>
    <property type="match status" value="1"/>
</dbReference>
<evidence type="ECO:0000313" key="3">
    <source>
        <dbReference type="EMBL" id="SVE20508.1"/>
    </source>
</evidence>
<name>A0A383BM93_9ZZZZ</name>
<dbReference type="InterPro" id="IPR015365">
    <property type="entry name" value="Elong-fact-P_C"/>
</dbReference>
<dbReference type="GO" id="GO:0005737">
    <property type="term" value="C:cytoplasm"/>
    <property type="evidence" value="ECO:0007669"/>
    <property type="project" value="InterPro"/>
</dbReference>
<dbReference type="SUPFAM" id="SSF50104">
    <property type="entry name" value="Translation proteins SH3-like domain"/>
    <property type="match status" value="1"/>
</dbReference>
<dbReference type="PANTHER" id="PTHR30053">
    <property type="entry name" value="ELONGATION FACTOR P"/>
    <property type="match status" value="1"/>
</dbReference>
<dbReference type="Gene3D" id="2.40.50.140">
    <property type="entry name" value="Nucleic acid-binding proteins"/>
    <property type="match status" value="2"/>
</dbReference>
<dbReference type="InterPro" id="IPR001059">
    <property type="entry name" value="Transl_elong_P/YeiP_cen"/>
</dbReference>
<evidence type="ECO:0000256" key="1">
    <source>
        <dbReference type="ARBA" id="ARBA00009479"/>
    </source>
</evidence>
<dbReference type="InterPro" id="IPR012340">
    <property type="entry name" value="NA-bd_OB-fold"/>
</dbReference>
<dbReference type="Pfam" id="PF01132">
    <property type="entry name" value="EFP"/>
    <property type="match status" value="1"/>
</dbReference>
<dbReference type="InterPro" id="IPR013185">
    <property type="entry name" value="Transl_elong_KOW-like"/>
</dbReference>
<dbReference type="CDD" id="cd04470">
    <property type="entry name" value="S1_EF-P_repeat_1"/>
    <property type="match status" value="1"/>
</dbReference>
<dbReference type="SUPFAM" id="SSF50249">
    <property type="entry name" value="Nucleic acid-binding proteins"/>
    <property type="match status" value="1"/>
</dbReference>
<dbReference type="GO" id="GO:0003746">
    <property type="term" value="F:translation elongation factor activity"/>
    <property type="evidence" value="ECO:0007669"/>
    <property type="project" value="InterPro"/>
</dbReference>
<evidence type="ECO:0000259" key="2">
    <source>
        <dbReference type="SMART" id="SM01185"/>
    </source>
</evidence>
<dbReference type="GO" id="GO:0043043">
    <property type="term" value="P:peptide biosynthetic process"/>
    <property type="evidence" value="ECO:0007669"/>
    <property type="project" value="InterPro"/>
</dbReference>
<feature type="domain" description="Translation elongation factor P/YeiP central" evidence="2">
    <location>
        <begin position="67"/>
        <end position="122"/>
    </location>
</feature>
<dbReference type="Gene3D" id="2.30.30.30">
    <property type="match status" value="1"/>
</dbReference>
<dbReference type="Pfam" id="PF08207">
    <property type="entry name" value="EFP_N"/>
    <property type="match status" value="1"/>
</dbReference>
<dbReference type="InterPro" id="IPR008991">
    <property type="entry name" value="Translation_prot_SH3-like_sf"/>
</dbReference>
<sequence>MATTAEFRNGLCIEHNGDPWKIVSFQHVKPGKGPAFVRTKIRNLNTGRLLENTFTSGVKINIIRIENRTYQFLYAEGKDYHLMNNDDYEQIILQKEFIENVEFLKEGENINVLFHADKGMPLSAELPTHVSLEITKTEPGVKGNTATNTFKPATTETNA</sequence>
<organism evidence="3">
    <name type="scientific">marine metagenome</name>
    <dbReference type="NCBI Taxonomy" id="408172"/>
    <lineage>
        <taxon>unclassified sequences</taxon>
        <taxon>metagenomes</taxon>
        <taxon>ecological metagenomes</taxon>
    </lineage>
</organism>
<gene>
    <name evidence="3" type="ORF">METZ01_LOCUS473362</name>
</gene>
<dbReference type="InterPro" id="IPR014722">
    <property type="entry name" value="Rib_uL2_dom2"/>
</dbReference>
<dbReference type="NCBIfam" id="NF001810">
    <property type="entry name" value="PRK00529.1"/>
    <property type="match status" value="1"/>
</dbReference>
<dbReference type="PIRSF" id="PIRSF005901">
    <property type="entry name" value="EF-P"/>
    <property type="match status" value="1"/>
</dbReference>
<dbReference type="FunFam" id="2.40.50.140:FF:000009">
    <property type="entry name" value="Elongation factor P"/>
    <property type="match status" value="1"/>
</dbReference>
<dbReference type="FunFam" id="2.30.30.30:FF:000003">
    <property type="entry name" value="Elongation factor P"/>
    <property type="match status" value="1"/>
</dbReference>
<proteinExistence type="inferred from homology"/>
<comment type="similarity">
    <text evidence="1">Belongs to the elongation factor P family.</text>
</comment>
<dbReference type="InterPro" id="IPR020599">
    <property type="entry name" value="Transl_elong_fac_P/YeiP"/>
</dbReference>